<feature type="transmembrane region" description="Helical" evidence="2">
    <location>
        <begin position="210"/>
        <end position="234"/>
    </location>
</feature>
<sequence length="327" mass="36753">MFLITAMLIGTLLETLAYGSYVALCFKHFQILAARRTKIPPKPFAFLTLVSFAFFVIATVTVVSDLTFISHIFTKHPIETINFSGYTRKDRINEFSQILSIMLSDTFLLYRCYVLYSTQRRVIVLPFLTYLAEVGFGIWGMVAFKGTDIEEIDPWANRPLQRLSLAETIFGFDGFATNLLCTSLIVFRLWRSHRELVHFNVQTSTRSSSTLFRIGFVILNSAAIYIVWMITVFATSIASSLVYQIITPSFSCITALIFSSIIVRAPSSTPTSVTEMTTISFSQPPVRSTASLSASESNARKQGITQRSRDESDSTLSAYEVRDVSEE</sequence>
<keyword evidence="4" id="KW-1185">Reference proteome</keyword>
<comment type="caution">
    <text evidence="3">The sequence shown here is derived from an EMBL/GenBank/DDBJ whole genome shotgun (WGS) entry which is preliminary data.</text>
</comment>
<protein>
    <submittedName>
        <fullName evidence="3">Uncharacterized protein</fullName>
    </submittedName>
</protein>
<feature type="transmembrane region" description="Helical" evidence="2">
    <location>
        <begin position="241"/>
        <end position="263"/>
    </location>
</feature>
<gene>
    <name evidence="3" type="ORF">LENED_003026</name>
</gene>
<feature type="compositionally biased region" description="Polar residues" evidence="1">
    <location>
        <begin position="284"/>
        <end position="297"/>
    </location>
</feature>
<proteinExistence type="predicted"/>
<reference evidence="3 4" key="2">
    <citation type="submission" date="2017-02" db="EMBL/GenBank/DDBJ databases">
        <title>A genome survey and senescence transcriptome analysis in Lentinula edodes.</title>
        <authorList>
            <person name="Sakamoto Y."/>
            <person name="Nakade K."/>
            <person name="Sato S."/>
            <person name="Yoshida Y."/>
            <person name="Miyazaki K."/>
            <person name="Natsume S."/>
            <person name="Konno N."/>
        </authorList>
    </citation>
    <scope>NUCLEOTIDE SEQUENCE [LARGE SCALE GENOMIC DNA]</scope>
    <source>
        <strain evidence="3 4">NBRC 111202</strain>
    </source>
</reference>
<organism evidence="3 4">
    <name type="scientific">Lentinula edodes</name>
    <name type="common">Shiitake mushroom</name>
    <name type="synonym">Lentinus edodes</name>
    <dbReference type="NCBI Taxonomy" id="5353"/>
    <lineage>
        <taxon>Eukaryota</taxon>
        <taxon>Fungi</taxon>
        <taxon>Dikarya</taxon>
        <taxon>Basidiomycota</taxon>
        <taxon>Agaricomycotina</taxon>
        <taxon>Agaricomycetes</taxon>
        <taxon>Agaricomycetidae</taxon>
        <taxon>Agaricales</taxon>
        <taxon>Marasmiineae</taxon>
        <taxon>Omphalotaceae</taxon>
        <taxon>Lentinula</taxon>
    </lineage>
</organism>
<reference evidence="3 4" key="1">
    <citation type="submission" date="2016-08" db="EMBL/GenBank/DDBJ databases">
        <authorList>
            <consortium name="Lentinula edodes genome sequencing consortium"/>
            <person name="Sakamoto Y."/>
            <person name="Nakade K."/>
            <person name="Sato S."/>
            <person name="Yoshida Y."/>
            <person name="Miyazaki K."/>
            <person name="Natsume S."/>
            <person name="Konno N."/>
        </authorList>
    </citation>
    <scope>NUCLEOTIDE SEQUENCE [LARGE SCALE GENOMIC DNA]</scope>
    <source>
        <strain evidence="3 4">NBRC 111202</strain>
    </source>
</reference>
<dbReference type="STRING" id="5353.A0A1Q3E2H8"/>
<evidence type="ECO:0000256" key="2">
    <source>
        <dbReference type="SAM" id="Phobius"/>
    </source>
</evidence>
<evidence type="ECO:0000313" key="3">
    <source>
        <dbReference type="EMBL" id="GAW01432.1"/>
    </source>
</evidence>
<keyword evidence="2" id="KW-0812">Transmembrane</keyword>
<dbReference type="AlphaFoldDB" id="A0A1Q3E2H8"/>
<accession>A0A1Q3E2H8</accession>
<name>A0A1Q3E2H8_LENED</name>
<feature type="transmembrane region" description="Helical" evidence="2">
    <location>
        <begin position="95"/>
        <end position="116"/>
    </location>
</feature>
<feature type="transmembrane region" description="Helical" evidence="2">
    <location>
        <begin position="43"/>
        <end position="74"/>
    </location>
</feature>
<dbReference type="Proteomes" id="UP000188533">
    <property type="component" value="Unassembled WGS sequence"/>
</dbReference>
<dbReference type="EMBL" id="BDGU01000061">
    <property type="protein sequence ID" value="GAW01432.1"/>
    <property type="molecule type" value="Genomic_DNA"/>
</dbReference>
<feature type="region of interest" description="Disordered" evidence="1">
    <location>
        <begin position="284"/>
        <end position="327"/>
    </location>
</feature>
<keyword evidence="2" id="KW-0472">Membrane</keyword>
<feature type="transmembrane region" description="Helical" evidence="2">
    <location>
        <begin position="165"/>
        <end position="190"/>
    </location>
</feature>
<evidence type="ECO:0000313" key="4">
    <source>
        <dbReference type="Proteomes" id="UP000188533"/>
    </source>
</evidence>
<keyword evidence="2" id="KW-1133">Transmembrane helix</keyword>
<feature type="transmembrane region" description="Helical" evidence="2">
    <location>
        <begin position="122"/>
        <end position="144"/>
    </location>
</feature>
<evidence type="ECO:0000256" key="1">
    <source>
        <dbReference type="SAM" id="MobiDB-lite"/>
    </source>
</evidence>
<dbReference type="OrthoDB" id="2751465at2759"/>